<proteinExistence type="predicted"/>
<dbReference type="RefSeq" id="WP_330483077.1">
    <property type="nucleotide sequence ID" value="NZ_JAZBJZ010000022.1"/>
</dbReference>
<evidence type="ECO:0000313" key="2">
    <source>
        <dbReference type="Proteomes" id="UP001333818"/>
    </source>
</evidence>
<gene>
    <name evidence="1" type="ORF">V2H45_07820</name>
</gene>
<dbReference type="AlphaFoldDB" id="A0AAW9Q0C3"/>
<dbReference type="Proteomes" id="UP001333818">
    <property type="component" value="Unassembled WGS sequence"/>
</dbReference>
<name>A0AAW9Q0C3_9CYAN</name>
<sequence length="74" mass="8531">MHQKIDAVLTSEQRAKVLQARQSGQNLKDMMKSIQLTALQKQKIRAIQQNSYQQINAILTAEQRAKLGQMRPQR</sequence>
<dbReference type="EMBL" id="JAZBJZ010000022">
    <property type="protein sequence ID" value="MEE3716648.1"/>
    <property type="molecule type" value="Genomic_DNA"/>
</dbReference>
<accession>A0AAW9Q0C3</accession>
<evidence type="ECO:0000313" key="1">
    <source>
        <dbReference type="EMBL" id="MEE3716648.1"/>
    </source>
</evidence>
<organism evidence="1 2">
    <name type="scientific">Tumidithrix elongata BACA0141</name>
    <dbReference type="NCBI Taxonomy" id="2716417"/>
    <lineage>
        <taxon>Bacteria</taxon>
        <taxon>Bacillati</taxon>
        <taxon>Cyanobacteriota</taxon>
        <taxon>Cyanophyceae</taxon>
        <taxon>Pseudanabaenales</taxon>
        <taxon>Pseudanabaenaceae</taxon>
        <taxon>Tumidithrix</taxon>
        <taxon>Tumidithrix elongata</taxon>
    </lineage>
</organism>
<reference evidence="1" key="1">
    <citation type="submission" date="2024-01" db="EMBL/GenBank/DDBJ databases">
        <title>Bank of Algae and Cyanobacteria of the Azores (BACA) strain genomes.</title>
        <authorList>
            <person name="Luz R."/>
            <person name="Cordeiro R."/>
            <person name="Fonseca A."/>
            <person name="Goncalves V."/>
        </authorList>
    </citation>
    <scope>NUCLEOTIDE SEQUENCE</scope>
    <source>
        <strain evidence="1">BACA0141</strain>
    </source>
</reference>
<comment type="caution">
    <text evidence="1">The sequence shown here is derived from an EMBL/GenBank/DDBJ whole genome shotgun (WGS) entry which is preliminary data.</text>
</comment>
<protein>
    <recommendedName>
        <fullName evidence="3">P pilus assembly/Cpx signaling pathway, periplasmic inhibitor/zinc-resistance associated protein</fullName>
    </recommendedName>
</protein>
<evidence type="ECO:0008006" key="3">
    <source>
        <dbReference type="Google" id="ProtNLM"/>
    </source>
</evidence>
<keyword evidence="2" id="KW-1185">Reference proteome</keyword>